<gene>
    <name evidence="2" type="ORF">IG193_08580</name>
</gene>
<name>A0A7L9FG43_9CREN</name>
<feature type="coiled-coil region" evidence="1">
    <location>
        <begin position="30"/>
        <end position="78"/>
    </location>
</feature>
<dbReference type="GeneID" id="59149946"/>
<evidence type="ECO:0000313" key="2">
    <source>
        <dbReference type="EMBL" id="QOJ78788.1"/>
    </source>
</evidence>
<dbReference type="Gene3D" id="1.20.5.190">
    <property type="match status" value="1"/>
</dbReference>
<dbReference type="InterPro" id="IPR011335">
    <property type="entry name" value="Restrct_endonuc-II-like"/>
</dbReference>
<dbReference type="InterPro" id="IPR012431">
    <property type="entry name" value="PDDEXK_10"/>
</dbReference>
<keyword evidence="1" id="KW-0175">Coiled coil</keyword>
<reference evidence="2 3" key="1">
    <citation type="submission" date="2020-10" db="EMBL/GenBank/DDBJ databases">
        <title>Thermofilum lucidum 3507LT sp. nov. a novel member of Thermofilaceae family isolated from Chile hot spring, and proposal of description order Thermofilales.</title>
        <authorList>
            <person name="Zayulina K.S."/>
            <person name="Elcheninov A.G."/>
            <person name="Toshchakov S.V."/>
            <person name="Kublanov I.V."/>
        </authorList>
    </citation>
    <scope>NUCLEOTIDE SEQUENCE [LARGE SCALE GENOMIC DNA]</scope>
    <source>
        <strain evidence="2 3">3507LT</strain>
    </source>
</reference>
<dbReference type="Proteomes" id="UP000594121">
    <property type="component" value="Chromosome"/>
</dbReference>
<dbReference type="Pfam" id="PF07788">
    <property type="entry name" value="PDDEXK_10"/>
    <property type="match status" value="1"/>
</dbReference>
<keyword evidence="3" id="KW-1185">Reference proteome</keyword>
<dbReference type="PANTHER" id="PTHR34314">
    <property type="entry name" value="CRENARCHAEAL PROTEIN, PUTATIVE-RELATED"/>
    <property type="match status" value="1"/>
</dbReference>
<dbReference type="Pfam" id="PF12644">
    <property type="entry name" value="DUF3782"/>
    <property type="match status" value="1"/>
</dbReference>
<dbReference type="EMBL" id="CP062310">
    <property type="protein sequence ID" value="QOJ78788.1"/>
    <property type="molecule type" value="Genomic_DNA"/>
</dbReference>
<proteinExistence type="predicted"/>
<dbReference type="AlphaFoldDB" id="A0A7L9FG43"/>
<dbReference type="InterPro" id="IPR024271">
    <property type="entry name" value="DUF3782"/>
</dbReference>
<organism evidence="2 3">
    <name type="scientific">Infirmifilum lucidum</name>
    <dbReference type="NCBI Taxonomy" id="2776706"/>
    <lineage>
        <taxon>Archaea</taxon>
        <taxon>Thermoproteota</taxon>
        <taxon>Thermoprotei</taxon>
        <taxon>Thermofilales</taxon>
        <taxon>Thermofilaceae</taxon>
        <taxon>Infirmifilum</taxon>
    </lineage>
</organism>
<accession>A0A7L9FG43</accession>
<dbReference type="KEGG" id="thel:IG193_08580"/>
<dbReference type="RefSeq" id="WP_192818760.1">
    <property type="nucleotide sequence ID" value="NZ_CP062310.1"/>
</dbReference>
<evidence type="ECO:0000256" key="1">
    <source>
        <dbReference type="SAM" id="Coils"/>
    </source>
</evidence>
<dbReference type="PANTHER" id="PTHR34314:SF6">
    <property type="entry name" value="DUF3782 DOMAIN-CONTAINING PROTEIN"/>
    <property type="match status" value="1"/>
</dbReference>
<evidence type="ECO:0000313" key="3">
    <source>
        <dbReference type="Proteomes" id="UP000594121"/>
    </source>
</evidence>
<sequence length="212" mass="24603">MGGVDIKREVLRLLREDEEFRYAVAGLIGLEEILKRMDRHEEELVKLREDMNRLVEDMNRLREDMNKLREDMNKLREDMMLGFQLVNRRLDALGARWGLVAEEAFREGLRGILEKELGARVERWTAYDERGVVYGYPSVVEVDVAISDARVVLVEVSSHVRPSDVVLFARKARFYEEATGRKPDRLVMVTPYAEGPALEAARRHGVEIYTRV</sequence>
<dbReference type="InParanoid" id="A0A7L9FG43"/>
<dbReference type="SUPFAM" id="SSF52980">
    <property type="entry name" value="Restriction endonuclease-like"/>
    <property type="match status" value="1"/>
</dbReference>
<protein>
    <submittedName>
        <fullName evidence="2">DUF3782 domain-containing protein</fullName>
    </submittedName>
</protein>